<dbReference type="PANTHER" id="PTHR30336:SF20">
    <property type="entry name" value="DUF218 DOMAIN-CONTAINING PROTEIN"/>
    <property type="match status" value="1"/>
</dbReference>
<dbReference type="Proteomes" id="UP000435357">
    <property type="component" value="Unassembled WGS sequence"/>
</dbReference>
<sequence length="213" mass="24487">MKKVKKLLIFAGVLILSVIILIFSVDFYVKNSTEDKVYESVSNIPKNRVGLVLGTSKKLNNGWMNLYYKYRIDAAVELYKAGKVEFLLVSGDNSRKTYDEPTTIKNDLIERGVPEDKIYLDYAGFRTLDSVVRSKAIFSQEKLTVISQEFHNRRALVLCRENDIDAVAFNAEDVSMKYGFKTKLREKLARVKMMLDILFGVDPKFYGKKIEIK</sequence>
<protein>
    <submittedName>
        <fullName evidence="3">Vancomycin high temperature exclusion protein</fullName>
    </submittedName>
</protein>
<evidence type="ECO:0000313" key="3">
    <source>
        <dbReference type="EMBL" id="KAB1064482.1"/>
    </source>
</evidence>
<dbReference type="Pfam" id="PF02698">
    <property type="entry name" value="DUF218"/>
    <property type="match status" value="1"/>
</dbReference>
<comment type="caution">
    <text evidence="3">The sequence shown here is derived from an EMBL/GenBank/DDBJ whole genome shotgun (WGS) entry which is preliminary data.</text>
</comment>
<reference evidence="3 4" key="1">
    <citation type="submission" date="2019-09" db="EMBL/GenBank/DDBJ databases">
        <title>Genomes of Cryomorphaceae.</title>
        <authorList>
            <person name="Bowman J.P."/>
        </authorList>
    </citation>
    <scope>NUCLEOTIDE SEQUENCE [LARGE SCALE GENOMIC DNA]</scope>
    <source>
        <strain evidence="3 4">KCTC 52047</strain>
    </source>
</reference>
<evidence type="ECO:0000256" key="1">
    <source>
        <dbReference type="SAM" id="Phobius"/>
    </source>
</evidence>
<dbReference type="PANTHER" id="PTHR30336">
    <property type="entry name" value="INNER MEMBRANE PROTEIN, PROBABLE PERMEASE"/>
    <property type="match status" value="1"/>
</dbReference>
<keyword evidence="4" id="KW-1185">Reference proteome</keyword>
<dbReference type="CDD" id="cd06259">
    <property type="entry name" value="YdcF-like"/>
    <property type="match status" value="1"/>
</dbReference>
<dbReference type="GO" id="GO:0005886">
    <property type="term" value="C:plasma membrane"/>
    <property type="evidence" value="ECO:0007669"/>
    <property type="project" value="TreeGrafter"/>
</dbReference>
<gene>
    <name evidence="3" type="ORF">F3059_07235</name>
</gene>
<feature type="transmembrane region" description="Helical" evidence="1">
    <location>
        <begin position="7"/>
        <end position="29"/>
    </location>
</feature>
<accession>A0A6N6M7J5</accession>
<dbReference type="InterPro" id="IPR051599">
    <property type="entry name" value="Cell_Envelope_Assoc"/>
</dbReference>
<proteinExistence type="predicted"/>
<keyword evidence="1" id="KW-0812">Transmembrane</keyword>
<dbReference type="OrthoDB" id="9782395at2"/>
<dbReference type="EMBL" id="WACR01000005">
    <property type="protein sequence ID" value="KAB1064482.1"/>
    <property type="molecule type" value="Genomic_DNA"/>
</dbReference>
<evidence type="ECO:0000313" key="4">
    <source>
        <dbReference type="Proteomes" id="UP000435357"/>
    </source>
</evidence>
<keyword evidence="1" id="KW-0472">Membrane</keyword>
<organism evidence="3 4">
    <name type="scientific">Salibacter halophilus</name>
    <dbReference type="NCBI Taxonomy" id="1803916"/>
    <lineage>
        <taxon>Bacteria</taxon>
        <taxon>Pseudomonadati</taxon>
        <taxon>Bacteroidota</taxon>
        <taxon>Flavobacteriia</taxon>
        <taxon>Flavobacteriales</taxon>
        <taxon>Salibacteraceae</taxon>
        <taxon>Salibacter</taxon>
    </lineage>
</organism>
<evidence type="ECO:0000259" key="2">
    <source>
        <dbReference type="Pfam" id="PF02698"/>
    </source>
</evidence>
<keyword evidence="1" id="KW-1133">Transmembrane helix</keyword>
<dbReference type="RefSeq" id="WP_151167697.1">
    <property type="nucleotide sequence ID" value="NZ_WACR01000005.1"/>
</dbReference>
<name>A0A6N6M7J5_9FLAO</name>
<dbReference type="InterPro" id="IPR003848">
    <property type="entry name" value="DUF218"/>
</dbReference>
<feature type="domain" description="DUF218" evidence="2">
    <location>
        <begin position="51"/>
        <end position="171"/>
    </location>
</feature>
<dbReference type="AlphaFoldDB" id="A0A6N6M7J5"/>